<gene>
    <name evidence="1" type="ORF">ED733_007835</name>
</gene>
<reference evidence="2" key="1">
    <citation type="submission" date="2018-12" db="EMBL/GenBank/DDBJ databases">
        <title>The complete genome of Metarhizium rileyi, a key fungal pathogen of Lepidoptera.</title>
        <authorList>
            <person name="Binneck E."/>
            <person name="Lastra C.C.L."/>
            <person name="Sosa-Gomez D.R."/>
        </authorList>
    </citation>
    <scope>NUCLEOTIDE SEQUENCE [LARGE SCALE GENOMIC DNA]</scope>
    <source>
        <strain evidence="2">Cep018-CH2</strain>
    </source>
</reference>
<accession>A0A5C6GLW1</accession>
<dbReference type="AlphaFoldDB" id="A0A5C6GLW1"/>
<proteinExistence type="predicted"/>
<protein>
    <submittedName>
        <fullName evidence="1">Uncharacterized protein</fullName>
    </submittedName>
</protein>
<dbReference type="Proteomes" id="UP000317257">
    <property type="component" value="Unassembled WGS sequence"/>
</dbReference>
<name>A0A5C6GLW1_METRR</name>
<dbReference type="EMBL" id="SBHS01000003">
    <property type="protein sequence ID" value="TWU77597.1"/>
    <property type="molecule type" value="Genomic_DNA"/>
</dbReference>
<sequence>MALMQPHHLDWHPIDPVLPPRGLLVGEEMVSSWSRLAVTVFAPQPPPVIVMGDDVEIISV</sequence>
<evidence type="ECO:0000313" key="1">
    <source>
        <dbReference type="EMBL" id="TWU77597.1"/>
    </source>
</evidence>
<organism evidence="1 2">
    <name type="scientific">Metarhizium rileyi (strain RCEF 4871)</name>
    <name type="common">Nomuraea rileyi</name>
    <dbReference type="NCBI Taxonomy" id="1649241"/>
    <lineage>
        <taxon>Eukaryota</taxon>
        <taxon>Fungi</taxon>
        <taxon>Dikarya</taxon>
        <taxon>Ascomycota</taxon>
        <taxon>Pezizomycotina</taxon>
        <taxon>Sordariomycetes</taxon>
        <taxon>Hypocreomycetidae</taxon>
        <taxon>Hypocreales</taxon>
        <taxon>Clavicipitaceae</taxon>
        <taxon>Metarhizium</taxon>
    </lineage>
</organism>
<evidence type="ECO:0000313" key="2">
    <source>
        <dbReference type="Proteomes" id="UP000317257"/>
    </source>
</evidence>
<comment type="caution">
    <text evidence="1">The sequence shown here is derived from an EMBL/GenBank/DDBJ whole genome shotgun (WGS) entry which is preliminary data.</text>
</comment>